<protein>
    <recommendedName>
        <fullName evidence="3">DUF4331 domain-containing protein</fullName>
    </recommendedName>
</protein>
<proteinExistence type="predicted"/>
<dbReference type="Pfam" id="PF14224">
    <property type="entry name" value="DUF4331"/>
    <property type="match status" value="1"/>
</dbReference>
<dbReference type="AlphaFoldDB" id="A0A6S6TVK8"/>
<dbReference type="InterPro" id="IPR025566">
    <property type="entry name" value="DUF4331"/>
</dbReference>
<organism evidence="2">
    <name type="scientific">uncultured Thiotrichaceae bacterium</name>
    <dbReference type="NCBI Taxonomy" id="298394"/>
    <lineage>
        <taxon>Bacteria</taxon>
        <taxon>Pseudomonadati</taxon>
        <taxon>Pseudomonadota</taxon>
        <taxon>Gammaproteobacteria</taxon>
        <taxon>Thiotrichales</taxon>
        <taxon>Thiotrichaceae</taxon>
        <taxon>environmental samples</taxon>
    </lineage>
</organism>
<keyword evidence="1" id="KW-0732">Signal</keyword>
<evidence type="ECO:0000256" key="1">
    <source>
        <dbReference type="SAM" id="SignalP"/>
    </source>
</evidence>
<reference evidence="2" key="1">
    <citation type="submission" date="2020-01" db="EMBL/GenBank/DDBJ databases">
        <authorList>
            <person name="Meier V. D."/>
            <person name="Meier V D."/>
        </authorList>
    </citation>
    <scope>NUCLEOTIDE SEQUENCE</scope>
    <source>
        <strain evidence="2">HLG_WM_MAG_07</strain>
    </source>
</reference>
<evidence type="ECO:0000313" key="2">
    <source>
        <dbReference type="EMBL" id="CAA6823405.1"/>
    </source>
</evidence>
<gene>
    <name evidence="2" type="ORF">HELGO_WM6648</name>
</gene>
<evidence type="ECO:0008006" key="3">
    <source>
        <dbReference type="Google" id="ProtNLM"/>
    </source>
</evidence>
<name>A0A6S6TVK8_9GAMM</name>
<dbReference type="EMBL" id="CACVAY010000112">
    <property type="protein sequence ID" value="CAA6823405.1"/>
    <property type="molecule type" value="Genomic_DNA"/>
</dbReference>
<feature type="signal peptide" evidence="1">
    <location>
        <begin position="1"/>
        <end position="23"/>
    </location>
</feature>
<accession>A0A6S6TVK8</accession>
<sequence>MKRFTLSTLAGAMLAAISSASMASSHREAPFITENPKVDATDFYLFRSYEPNREDYVTLIANYNPLQDAYGGPNYFSLSPEALYEIHVDNNGDAVEDVSFQFKFTKALGNAGAGISLDINGKDMAVPLKNIGPVTSTDDSALNFKESYSLTMVDGDRRTGNKTPVLNDSDGSTSFAKPLDNIGDKTFSQQSYDQYANSFIYDVNLSSCPEGAQDGRVFVGQRKESFAVNLGEIFDLVNTNPVGPVDGESNQLADKNITTFALEVPIACLGEDNDVIAAWTSASLPQVRVLDPNPSFTQPLVSGGAWTQVSRLGMPLVNEVVIGLPDKNRFNASEPKDDAQFADYVTNPTLPTLLQVLFGVKAPTVENRPDLVAAFLTGFTGVNANGSVAEMQRLNTAIAPTIKAEQNNLGVAAGDNAGFPNGRRPGDDTVDAALRVSMGLLCHLPLDLCTPEQAESGTLAYTDGVLQNAAQFDDSFPYLTTPISGATSDVSNN</sequence>
<feature type="chain" id="PRO_5028012561" description="DUF4331 domain-containing protein" evidence="1">
    <location>
        <begin position="24"/>
        <end position="493"/>
    </location>
</feature>